<evidence type="ECO:0000256" key="2">
    <source>
        <dbReference type="ARBA" id="ARBA00009405"/>
    </source>
</evidence>
<dbReference type="InterPro" id="IPR000891">
    <property type="entry name" value="PYR_CT"/>
</dbReference>
<name>A0AAE3L8L1_9GAMM</name>
<dbReference type="GO" id="GO:0004419">
    <property type="term" value="F:hydroxymethylglutaryl-CoA lyase activity"/>
    <property type="evidence" value="ECO:0007669"/>
    <property type="project" value="UniProtKB-EC"/>
</dbReference>
<evidence type="ECO:0000256" key="6">
    <source>
        <dbReference type="ARBA" id="ARBA00049877"/>
    </source>
</evidence>
<dbReference type="Proteomes" id="UP000051497">
    <property type="component" value="Unassembled WGS sequence"/>
</dbReference>
<sequence length="301" mass="32187">MLMQTKVNIVEVGPRDGLQNEKAILPTATKIEFIQRLLASGLRIIEATSFVSPKWIPQMTDHMEVAKLLPQDPFAQFPVLVPNEKGLDNAIACGVKEIAVFAAASETFSKKNINRTISESLADYGPLIERAIKAGLNVRGYVSCTLGCPYEGKVPVKQVAYVAQALSAAGCYQISLGDTIGVGTPKAALEMVKAVAIDIPIQELAVHFHDTYGQALANIVPCLEFGIRTIDSSVAGLGGCPYAVGATGNVATEEVIYLLHGMGFETGVDLDKLIDAGEFICQQLQQVNRSKVATAIIANRK</sequence>
<dbReference type="Pfam" id="PF00682">
    <property type="entry name" value="HMGL-like"/>
    <property type="match status" value="1"/>
</dbReference>
<gene>
    <name evidence="8" type="ORF">HT99x_013230</name>
</gene>
<dbReference type="GO" id="GO:0046872">
    <property type="term" value="F:metal ion binding"/>
    <property type="evidence" value="ECO:0007669"/>
    <property type="project" value="UniProtKB-KW"/>
</dbReference>
<reference evidence="8" key="1">
    <citation type="journal article" date="2016" name="Genome Announc.">
        <title>Draft Genome Sequences of Two Novel Amoeba-Resistant Intranuclear Bacteria, 'Candidatus Berkiella cookevillensis' and 'Candidatus Berkiella aquae'.</title>
        <authorList>
            <person name="Mehari Y.T."/>
            <person name="Arivett B.A."/>
            <person name="Farone A.L."/>
            <person name="Gunderson J.H."/>
            <person name="Farone M.B."/>
        </authorList>
    </citation>
    <scope>NUCLEOTIDE SEQUENCE</scope>
    <source>
        <strain evidence="8">HT99</strain>
    </source>
</reference>
<keyword evidence="9" id="KW-1185">Reference proteome</keyword>
<evidence type="ECO:0000256" key="1">
    <source>
        <dbReference type="ARBA" id="ARBA00005143"/>
    </source>
</evidence>
<dbReference type="Gene3D" id="3.20.20.70">
    <property type="entry name" value="Aldolase class I"/>
    <property type="match status" value="1"/>
</dbReference>
<protein>
    <recommendedName>
        <fullName evidence="3">hydroxymethylglutaryl-CoA lyase</fullName>
        <ecNumber evidence="3">4.1.3.4</ecNumber>
    </recommendedName>
</protein>
<dbReference type="InterPro" id="IPR043594">
    <property type="entry name" value="HMGL"/>
</dbReference>
<proteinExistence type="inferred from homology"/>
<dbReference type="PANTHER" id="PTHR42738">
    <property type="entry name" value="HYDROXYMETHYLGLUTARYL-COA LYASE"/>
    <property type="match status" value="1"/>
</dbReference>
<evidence type="ECO:0000259" key="7">
    <source>
        <dbReference type="PROSITE" id="PS50991"/>
    </source>
</evidence>
<dbReference type="GO" id="GO:0046951">
    <property type="term" value="P:ketone body biosynthetic process"/>
    <property type="evidence" value="ECO:0007669"/>
    <property type="project" value="TreeGrafter"/>
</dbReference>
<comment type="pathway">
    <text evidence="1">Metabolic intermediate metabolism; (S)-3-hydroxy-3-methylglutaryl-CoA degradation; acetoacetate from (S)-3-hydroxy-3-methylglutaryl-CoA: step 1/1.</text>
</comment>
<evidence type="ECO:0000313" key="8">
    <source>
        <dbReference type="EMBL" id="MCS5712398.1"/>
    </source>
</evidence>
<reference evidence="8" key="2">
    <citation type="submission" date="2021-06" db="EMBL/GenBank/DDBJ databases">
        <title>Genomic Description and Analysis of Intracellular Bacteria, Candidatus Berkiella cookevillensis and Candidatus Berkiella aquae.</title>
        <authorList>
            <person name="Kidane D.T."/>
            <person name="Mehari Y.T."/>
            <person name="Rice F.C."/>
            <person name="Arivett B.A."/>
            <person name="Farone A.L."/>
            <person name="Berk S.G."/>
            <person name="Farone M.B."/>
        </authorList>
    </citation>
    <scope>NUCLEOTIDE SEQUENCE</scope>
    <source>
        <strain evidence="8">HT99</strain>
    </source>
</reference>
<keyword evidence="5 8" id="KW-0456">Lyase</keyword>
<feature type="domain" description="Pyruvate carboxyltransferase" evidence="7">
    <location>
        <begin position="7"/>
        <end position="274"/>
    </location>
</feature>
<organism evidence="8 9">
    <name type="scientific">Candidatus Berkiella aquae</name>
    <dbReference type="NCBI Taxonomy" id="295108"/>
    <lineage>
        <taxon>Bacteria</taxon>
        <taxon>Pseudomonadati</taxon>
        <taxon>Pseudomonadota</taxon>
        <taxon>Gammaproteobacteria</taxon>
        <taxon>Candidatus Berkiellales</taxon>
        <taxon>Candidatus Berkiellaceae</taxon>
        <taxon>Candidatus Berkiella</taxon>
    </lineage>
</organism>
<dbReference type="PROSITE" id="PS01062">
    <property type="entry name" value="HMG_COA_LYASE"/>
    <property type="match status" value="1"/>
</dbReference>
<comment type="catalytic activity">
    <reaction evidence="6">
        <text>(3S)-3-hydroxy-3-methylglutaryl-CoA = acetoacetate + acetyl-CoA</text>
        <dbReference type="Rhea" id="RHEA:24404"/>
        <dbReference type="ChEBI" id="CHEBI:13705"/>
        <dbReference type="ChEBI" id="CHEBI:43074"/>
        <dbReference type="ChEBI" id="CHEBI:57288"/>
        <dbReference type="EC" id="4.1.3.4"/>
    </reaction>
</comment>
<evidence type="ECO:0000256" key="5">
    <source>
        <dbReference type="ARBA" id="ARBA00023239"/>
    </source>
</evidence>
<keyword evidence="4" id="KW-0479">Metal-binding</keyword>
<dbReference type="EMBL" id="LKAJ02000001">
    <property type="protein sequence ID" value="MCS5712398.1"/>
    <property type="molecule type" value="Genomic_DNA"/>
</dbReference>
<dbReference type="SUPFAM" id="SSF51569">
    <property type="entry name" value="Aldolase"/>
    <property type="match status" value="1"/>
</dbReference>
<dbReference type="InterPro" id="IPR013785">
    <property type="entry name" value="Aldolase_TIM"/>
</dbReference>
<dbReference type="PROSITE" id="PS50991">
    <property type="entry name" value="PYR_CT"/>
    <property type="match status" value="1"/>
</dbReference>
<dbReference type="InterPro" id="IPR000138">
    <property type="entry name" value="HMG_CoA_lyase_AS"/>
</dbReference>
<evidence type="ECO:0000313" key="9">
    <source>
        <dbReference type="Proteomes" id="UP000051497"/>
    </source>
</evidence>
<dbReference type="EC" id="4.1.3.4" evidence="3"/>
<dbReference type="GO" id="GO:0006552">
    <property type="term" value="P:L-leucine catabolic process"/>
    <property type="evidence" value="ECO:0007669"/>
    <property type="project" value="TreeGrafter"/>
</dbReference>
<dbReference type="AlphaFoldDB" id="A0AAE3L8L1"/>
<evidence type="ECO:0000256" key="3">
    <source>
        <dbReference type="ARBA" id="ARBA00012910"/>
    </source>
</evidence>
<dbReference type="CDD" id="cd07938">
    <property type="entry name" value="DRE_TIM_HMGL"/>
    <property type="match status" value="1"/>
</dbReference>
<accession>A0AAE3L8L1</accession>
<comment type="caution">
    <text evidence="8">The sequence shown here is derived from an EMBL/GenBank/DDBJ whole genome shotgun (WGS) entry which is preliminary data.</text>
</comment>
<dbReference type="FunFam" id="3.20.20.70:FF:000201">
    <property type="entry name" value="Hydroxymethylglutaryl-CoA lyase"/>
    <property type="match status" value="1"/>
</dbReference>
<dbReference type="NCBIfam" id="NF004283">
    <property type="entry name" value="PRK05692.1"/>
    <property type="match status" value="1"/>
</dbReference>
<evidence type="ECO:0000256" key="4">
    <source>
        <dbReference type="ARBA" id="ARBA00022723"/>
    </source>
</evidence>
<comment type="similarity">
    <text evidence="2">Belongs to the HMG-CoA lyase family.</text>
</comment>
<dbReference type="PANTHER" id="PTHR42738:SF7">
    <property type="entry name" value="HYDROXYMETHYLGLUTARYL-COA LYASE"/>
    <property type="match status" value="1"/>
</dbReference>